<gene>
    <name evidence="2" type="ORF">MACJ_001509</name>
</gene>
<dbReference type="EMBL" id="CP056068">
    <property type="protein sequence ID" value="UKJ90575.1"/>
    <property type="molecule type" value="Genomic_DNA"/>
</dbReference>
<name>A0A976M8R9_THEOR</name>
<sequence length="177" mass="20160">MFYRLLSSSVQFASCDNLDPKRKKDSQSGSWDKKYAVDVDIGDLSLYDLKNMVEETAKSVELLMLLINLKIENMELKEAARKRPNLRRVRFKESEGSTETRETDGSIEMQKLGEPIDPHGAGQSNIGEFVDEPNEDEKPDGEVVSTSVYRMDNGGNKETVIVQEYKKRRRPKNPVTN</sequence>
<evidence type="ECO:0000256" key="1">
    <source>
        <dbReference type="SAM" id="MobiDB-lite"/>
    </source>
</evidence>
<dbReference type="OrthoDB" id="10416535at2759"/>
<protein>
    <submittedName>
        <fullName evidence="2">Uncharacterized protein</fullName>
    </submittedName>
</protein>
<evidence type="ECO:0000313" key="2">
    <source>
        <dbReference type="EMBL" id="UKJ90575.1"/>
    </source>
</evidence>
<feature type="compositionally biased region" description="Basic residues" evidence="1">
    <location>
        <begin position="166"/>
        <end position="177"/>
    </location>
</feature>
<dbReference type="Proteomes" id="UP000244803">
    <property type="component" value="Chromosome 2"/>
</dbReference>
<evidence type="ECO:0000313" key="3">
    <source>
        <dbReference type="Proteomes" id="UP000244803"/>
    </source>
</evidence>
<proteinExistence type="predicted"/>
<feature type="region of interest" description="Disordered" evidence="1">
    <location>
        <begin position="88"/>
        <end position="177"/>
    </location>
</feature>
<dbReference type="AlphaFoldDB" id="A0A976M8R9"/>
<accession>A0A976M8R9</accession>
<reference evidence="2" key="1">
    <citation type="submission" date="2022-07" db="EMBL/GenBank/DDBJ databases">
        <title>Evaluation of T. orientalis genome assembly methods using nanopore sequencing and analysis of variation between genomes.</title>
        <authorList>
            <person name="Yam J."/>
            <person name="Micallef M.L."/>
            <person name="Liu M."/>
            <person name="Djordjevic S.P."/>
            <person name="Bogema D.R."/>
            <person name="Jenkins C."/>
        </authorList>
    </citation>
    <scope>NUCLEOTIDE SEQUENCE</scope>
    <source>
        <strain evidence="2">Fish Creek</strain>
    </source>
</reference>
<organism evidence="2 3">
    <name type="scientific">Theileria orientalis</name>
    <dbReference type="NCBI Taxonomy" id="68886"/>
    <lineage>
        <taxon>Eukaryota</taxon>
        <taxon>Sar</taxon>
        <taxon>Alveolata</taxon>
        <taxon>Apicomplexa</taxon>
        <taxon>Aconoidasida</taxon>
        <taxon>Piroplasmida</taxon>
        <taxon>Theileriidae</taxon>
        <taxon>Theileria</taxon>
    </lineage>
</organism>
<feature type="compositionally biased region" description="Acidic residues" evidence="1">
    <location>
        <begin position="129"/>
        <end position="139"/>
    </location>
</feature>
<feature type="compositionally biased region" description="Basic and acidic residues" evidence="1">
    <location>
        <begin position="91"/>
        <end position="104"/>
    </location>
</feature>